<sequence length="359" mass="41954">MKKIKVIHFVSGLGNDGVTQVIKNYTSKLNCHYDIENIIVYQHRTKYSKIKELKEIGNKLYEIPYKSDHPFGNLLKTYKIIKKEKPDIVHAHMSLLSFYPLSVAWLLKIKVRIAHAHIAQDNVSLHLATLFKKLNFIFANRYIACGEAAGKYMFANKNYDILYNAIDQEKFKFSMKNRKQIRRELGISEDTILLGNIGRLTKQKNQIFLIKMFKNFQERHNDSQLILIGEGELREKLELEIKKLRLQKKVRIINGTNHPEYYYSACDFFLLPSLYEGLPVSAIEAQASGVNTILSESIDKSVNYNNASFVSIQHGVQPWINEINKNIKDKKRDCNFENIYNINTQYKKLYKLYINYLKN</sequence>
<evidence type="ECO:0000259" key="1">
    <source>
        <dbReference type="Pfam" id="PF00534"/>
    </source>
</evidence>
<dbReference type="InterPro" id="IPR001296">
    <property type="entry name" value="Glyco_trans_1"/>
</dbReference>
<name>A0ABD6X9J8_LIMRT</name>
<accession>A0ABD6X9J8</accession>
<dbReference type="PANTHER" id="PTHR45947:SF3">
    <property type="entry name" value="SULFOQUINOVOSYL TRANSFERASE SQD2"/>
    <property type="match status" value="1"/>
</dbReference>
<dbReference type="SUPFAM" id="SSF53756">
    <property type="entry name" value="UDP-Glycosyltransferase/glycogen phosphorylase"/>
    <property type="match status" value="1"/>
</dbReference>
<proteinExistence type="predicted"/>
<feature type="domain" description="Glycosyl transferase family 1" evidence="1">
    <location>
        <begin position="178"/>
        <end position="330"/>
    </location>
</feature>
<dbReference type="AlphaFoldDB" id="A0ABD6X9J8"/>
<evidence type="ECO:0000313" key="3">
    <source>
        <dbReference type="Proteomes" id="UP000241783"/>
    </source>
</evidence>
<comment type="caution">
    <text evidence="2">The sequence shown here is derived from an EMBL/GenBank/DDBJ whole genome shotgun (WGS) entry which is preliminary data.</text>
</comment>
<dbReference type="Pfam" id="PF00534">
    <property type="entry name" value="Glycos_transf_1"/>
    <property type="match status" value="1"/>
</dbReference>
<organism evidence="2 3">
    <name type="scientific">Limosilactobacillus reuteri</name>
    <name type="common">Lactobacillus reuteri</name>
    <dbReference type="NCBI Taxonomy" id="1598"/>
    <lineage>
        <taxon>Bacteria</taxon>
        <taxon>Bacillati</taxon>
        <taxon>Bacillota</taxon>
        <taxon>Bacilli</taxon>
        <taxon>Lactobacillales</taxon>
        <taxon>Lactobacillaceae</taxon>
        <taxon>Limosilactobacillus</taxon>
    </lineage>
</organism>
<dbReference type="Proteomes" id="UP000241783">
    <property type="component" value="Unassembled WGS sequence"/>
</dbReference>
<evidence type="ECO:0000313" key="2">
    <source>
        <dbReference type="EMBL" id="PTM28304.1"/>
    </source>
</evidence>
<gene>
    <name evidence="2" type="ORF">DA796_08380</name>
</gene>
<protein>
    <recommendedName>
        <fullName evidence="1">Glycosyl transferase family 1 domain-containing protein</fullName>
    </recommendedName>
</protein>
<reference evidence="2 3" key="1">
    <citation type="submission" date="2018-03" db="EMBL/GenBank/DDBJ databases">
        <title>Genome Sequences of Lactobacillus sp. Isolates from Traditional Turkish Sourdough.</title>
        <authorList>
            <person name="Skory C.D."/>
            <person name="Dertli E."/>
        </authorList>
    </citation>
    <scope>NUCLEOTIDE SEQUENCE [LARGE SCALE GENOMIC DNA]</scope>
    <source>
        <strain evidence="2 3">E81</strain>
    </source>
</reference>
<dbReference type="RefSeq" id="WP_107690562.1">
    <property type="nucleotide sequence ID" value="NZ_PZQN01000021.1"/>
</dbReference>
<dbReference type="Gene3D" id="3.40.50.2000">
    <property type="entry name" value="Glycogen Phosphorylase B"/>
    <property type="match status" value="2"/>
</dbReference>
<dbReference type="EMBL" id="PZQO01000024">
    <property type="protein sequence ID" value="PTM28304.1"/>
    <property type="molecule type" value="Genomic_DNA"/>
</dbReference>
<dbReference type="PANTHER" id="PTHR45947">
    <property type="entry name" value="SULFOQUINOVOSYL TRANSFERASE SQD2"/>
    <property type="match status" value="1"/>
</dbReference>
<dbReference type="InterPro" id="IPR050194">
    <property type="entry name" value="Glycosyltransferase_grp1"/>
</dbReference>